<proteinExistence type="inferred from homology"/>
<dbReference type="SUPFAM" id="SSF53474">
    <property type="entry name" value="alpha/beta-Hydrolases"/>
    <property type="match status" value="1"/>
</dbReference>
<keyword evidence="7" id="KW-1015">Disulfide bond</keyword>
<evidence type="ECO:0000256" key="8">
    <source>
        <dbReference type="RuleBase" id="RU361238"/>
    </source>
</evidence>
<dbReference type="AlphaFoldDB" id="A0A4S9M0I1"/>
<evidence type="ECO:0000256" key="3">
    <source>
        <dbReference type="ARBA" id="ARBA00022723"/>
    </source>
</evidence>
<dbReference type="EC" id="3.1.1.-" evidence="8"/>
<protein>
    <recommendedName>
        <fullName evidence="8">Carboxylic ester hydrolase</fullName>
        <ecNumber evidence="8">3.1.1.-</ecNumber>
    </recommendedName>
</protein>
<dbReference type="Proteomes" id="UP000306584">
    <property type="component" value="Unassembled WGS sequence"/>
</dbReference>
<dbReference type="PANTHER" id="PTHR33938:SF2">
    <property type="entry name" value="CARBOXYLIC ESTER HYDROLASE"/>
    <property type="match status" value="1"/>
</dbReference>
<keyword evidence="6" id="KW-0106">Calcium</keyword>
<evidence type="ECO:0000313" key="9">
    <source>
        <dbReference type="EMBL" id="THY35879.1"/>
    </source>
</evidence>
<evidence type="ECO:0000313" key="10">
    <source>
        <dbReference type="Proteomes" id="UP000306584"/>
    </source>
</evidence>
<organism evidence="9 10">
    <name type="scientific">Aureobasidium pullulans</name>
    <name type="common">Black yeast</name>
    <name type="synonym">Pullularia pullulans</name>
    <dbReference type="NCBI Taxonomy" id="5580"/>
    <lineage>
        <taxon>Eukaryota</taxon>
        <taxon>Fungi</taxon>
        <taxon>Dikarya</taxon>
        <taxon>Ascomycota</taxon>
        <taxon>Pezizomycotina</taxon>
        <taxon>Dothideomycetes</taxon>
        <taxon>Dothideomycetidae</taxon>
        <taxon>Dothideales</taxon>
        <taxon>Saccotheciaceae</taxon>
        <taxon>Aureobasidium</taxon>
    </lineage>
</organism>
<reference evidence="9 10" key="1">
    <citation type="submission" date="2018-10" db="EMBL/GenBank/DDBJ databases">
        <title>Fifty Aureobasidium pullulans genomes reveal a recombining polyextremotolerant generalist.</title>
        <authorList>
            <person name="Gostincar C."/>
            <person name="Turk M."/>
            <person name="Zajc J."/>
            <person name="Gunde-Cimerman N."/>
        </authorList>
    </citation>
    <scope>NUCLEOTIDE SEQUENCE [LARGE SCALE GENOMIC DNA]</scope>
    <source>
        <strain evidence="9 10">EXF-6604</strain>
    </source>
</reference>
<accession>A0A4S9M0I1</accession>
<evidence type="ECO:0000256" key="4">
    <source>
        <dbReference type="ARBA" id="ARBA00022729"/>
    </source>
</evidence>
<evidence type="ECO:0000256" key="5">
    <source>
        <dbReference type="ARBA" id="ARBA00022801"/>
    </source>
</evidence>
<gene>
    <name evidence="9" type="ORF">D6D01_00924</name>
</gene>
<feature type="signal peptide" evidence="8">
    <location>
        <begin position="1"/>
        <end position="36"/>
    </location>
</feature>
<evidence type="ECO:0000256" key="7">
    <source>
        <dbReference type="ARBA" id="ARBA00023157"/>
    </source>
</evidence>
<dbReference type="GO" id="GO:0046872">
    <property type="term" value="F:metal ion binding"/>
    <property type="evidence" value="ECO:0007669"/>
    <property type="project" value="UniProtKB-KW"/>
</dbReference>
<name>A0A4S9M0I1_AURPU</name>
<dbReference type="Pfam" id="PF07519">
    <property type="entry name" value="Tannase"/>
    <property type="match status" value="2"/>
</dbReference>
<evidence type="ECO:0000256" key="2">
    <source>
        <dbReference type="ARBA" id="ARBA00022487"/>
    </source>
</evidence>
<sequence length="544" mass="59161">MSYAPIQHSLQIAKRTNMLSQTLGLVVLALPLLAEAKDCSQAAFQKIIPSNSTFNYVTKVAAGGTFTDAYANANATGLPEGCAVSVRVPTPGNSSYNMAIYLPNKWNSRIMTTGNGGYAGFTNWQDLGIYSQYGFAALTTDTGHDNANPLDSTFALNKGSLENWGWRAMHGSVLVGKALSAAYYGENHKYSYYSGCSTGGRQGLKEMQVSPEAFDGLFVGAPAWWIPHLGIYTSQATLGNLPQNSSHHISAALATVINDEILKQCDPQDGVTDKVIMNPEGCVFNPLTLLCESSSNTSACITRPQLDTLYKALHDWTYFDGTLIFPAPSLGTPLTAYIGDSPLPNPMGTGMIQHLLLNTTEPYDWSTFNESVVRLSEAIDPGNASPDDYDLSNFQKRGGKVIHWHGTSDPIIPYRSSTYFYSQVASSVAPHGIEMDDFYRFFPIAGMSHCSGSQYSPWYIGGASQPLTNVSHGVPGFDDSQHNGLLALMRWVENGTAPEKLIATKYNEDNPAKGVYRQRPLCPFPKQPVYTHGKIDSASSWKCV</sequence>
<dbReference type="PANTHER" id="PTHR33938">
    <property type="entry name" value="FERULOYL ESTERASE B-RELATED"/>
    <property type="match status" value="1"/>
</dbReference>
<comment type="caution">
    <text evidence="9">The sequence shown here is derived from an EMBL/GenBank/DDBJ whole genome shotgun (WGS) entry which is preliminary data.</text>
</comment>
<keyword evidence="3" id="KW-0479">Metal-binding</keyword>
<dbReference type="EMBL" id="QZBD01000014">
    <property type="protein sequence ID" value="THY35879.1"/>
    <property type="molecule type" value="Genomic_DNA"/>
</dbReference>
<evidence type="ECO:0000256" key="1">
    <source>
        <dbReference type="ARBA" id="ARBA00006249"/>
    </source>
</evidence>
<dbReference type="InterPro" id="IPR029058">
    <property type="entry name" value="AB_hydrolase_fold"/>
</dbReference>
<comment type="similarity">
    <text evidence="1 8">Belongs to the tannase family.</text>
</comment>
<keyword evidence="5 8" id="KW-0378">Hydrolase</keyword>
<keyword evidence="2" id="KW-0719">Serine esterase</keyword>
<evidence type="ECO:0000256" key="6">
    <source>
        <dbReference type="ARBA" id="ARBA00022837"/>
    </source>
</evidence>
<feature type="chain" id="PRO_5021037653" description="Carboxylic ester hydrolase" evidence="8">
    <location>
        <begin position="37"/>
        <end position="544"/>
    </location>
</feature>
<dbReference type="InterPro" id="IPR011118">
    <property type="entry name" value="Tannase/feruloyl_esterase"/>
</dbReference>
<dbReference type="GO" id="GO:0030600">
    <property type="term" value="F:feruloyl esterase activity"/>
    <property type="evidence" value="ECO:0007669"/>
    <property type="project" value="UniProtKB-ARBA"/>
</dbReference>
<keyword evidence="4 8" id="KW-0732">Signal</keyword>